<feature type="domain" description="HTH tetR-type" evidence="3">
    <location>
        <begin position="15"/>
        <end position="75"/>
    </location>
</feature>
<keyword evidence="5" id="KW-1185">Reference proteome</keyword>
<feature type="DNA-binding region" description="H-T-H motif" evidence="2">
    <location>
        <begin position="38"/>
        <end position="57"/>
    </location>
</feature>
<dbReference type="Proteomes" id="UP000479114">
    <property type="component" value="Chromosome"/>
</dbReference>
<evidence type="ECO:0000256" key="2">
    <source>
        <dbReference type="PROSITE-ProRule" id="PRU00335"/>
    </source>
</evidence>
<dbReference type="InterPro" id="IPR009057">
    <property type="entry name" value="Homeodomain-like_sf"/>
</dbReference>
<reference evidence="4 5" key="1">
    <citation type="submission" date="2020-02" db="EMBL/GenBank/DDBJ databases">
        <title>Paenibacillus sp. nov., isolated from rhizosphere soil of tomato.</title>
        <authorList>
            <person name="Weon H.-Y."/>
            <person name="Lee S.A."/>
        </authorList>
    </citation>
    <scope>NUCLEOTIDE SEQUENCE [LARGE SCALE GENOMIC DNA]</scope>
    <source>
        <strain evidence="4 5">14171R-81</strain>
    </source>
</reference>
<dbReference type="KEGG" id="prz:GZH47_27040"/>
<dbReference type="Gene3D" id="1.10.357.10">
    <property type="entry name" value="Tetracycline Repressor, domain 2"/>
    <property type="match status" value="1"/>
</dbReference>
<name>A0A6C0P6E8_9BACL</name>
<dbReference type="GO" id="GO:0003677">
    <property type="term" value="F:DNA binding"/>
    <property type="evidence" value="ECO:0007669"/>
    <property type="project" value="UniProtKB-UniRule"/>
</dbReference>
<organism evidence="4 5">
    <name type="scientific">Paenibacillus rhizovicinus</name>
    <dbReference type="NCBI Taxonomy" id="2704463"/>
    <lineage>
        <taxon>Bacteria</taxon>
        <taxon>Bacillati</taxon>
        <taxon>Bacillota</taxon>
        <taxon>Bacilli</taxon>
        <taxon>Bacillales</taxon>
        <taxon>Paenibacillaceae</taxon>
        <taxon>Paenibacillus</taxon>
    </lineage>
</organism>
<sequence>METTNETQSCRYTDETIKNKYVAKLLHPVKLSGFQSLRMDDIAKTMDLSKATLYKYFQSRDEIIDNLVKLVIKYVVGAECQFDSGSLDAYSKGFKSSFAQTLLIANYGTESFYADLREGYPQMMVSIDVAISERNERLSRFYEKGVQEGYLHDSNATLLIIQDELMFRNLLDPHYLMKHNLTLRSAIGDYYQIKKRQLFKPEVFDEVEDSDMAERIEQLVRKVTYGVY</sequence>
<evidence type="ECO:0000313" key="5">
    <source>
        <dbReference type="Proteomes" id="UP000479114"/>
    </source>
</evidence>
<protein>
    <submittedName>
        <fullName evidence="4">TetR/AcrR family transcriptional regulator</fullName>
    </submittedName>
</protein>
<keyword evidence="1 2" id="KW-0238">DNA-binding</keyword>
<evidence type="ECO:0000256" key="1">
    <source>
        <dbReference type="ARBA" id="ARBA00023125"/>
    </source>
</evidence>
<accession>A0A6C0P6E8</accession>
<proteinExistence type="predicted"/>
<dbReference type="AlphaFoldDB" id="A0A6C0P6E8"/>
<evidence type="ECO:0000259" key="3">
    <source>
        <dbReference type="PROSITE" id="PS50977"/>
    </source>
</evidence>
<dbReference type="Pfam" id="PF00440">
    <property type="entry name" value="TetR_N"/>
    <property type="match status" value="1"/>
</dbReference>
<dbReference type="EMBL" id="CP048286">
    <property type="protein sequence ID" value="QHW34089.1"/>
    <property type="molecule type" value="Genomic_DNA"/>
</dbReference>
<dbReference type="SUPFAM" id="SSF46689">
    <property type="entry name" value="Homeodomain-like"/>
    <property type="match status" value="1"/>
</dbReference>
<gene>
    <name evidence="4" type="ORF">GZH47_27040</name>
</gene>
<evidence type="ECO:0000313" key="4">
    <source>
        <dbReference type="EMBL" id="QHW34089.1"/>
    </source>
</evidence>
<dbReference type="PROSITE" id="PS50977">
    <property type="entry name" value="HTH_TETR_2"/>
    <property type="match status" value="1"/>
</dbReference>
<dbReference type="RefSeq" id="WP_162644085.1">
    <property type="nucleotide sequence ID" value="NZ_CP048286.1"/>
</dbReference>
<dbReference type="InterPro" id="IPR001647">
    <property type="entry name" value="HTH_TetR"/>
</dbReference>